<name>A0ABQ2UX09_9PSEU</name>
<dbReference type="EMBL" id="BMRE01000027">
    <property type="protein sequence ID" value="GGU55554.1"/>
    <property type="molecule type" value="Genomic_DNA"/>
</dbReference>
<comment type="caution">
    <text evidence="1">The sequence shown here is derived from an EMBL/GenBank/DDBJ whole genome shotgun (WGS) entry which is preliminary data.</text>
</comment>
<evidence type="ECO:0008006" key="3">
    <source>
        <dbReference type="Google" id="ProtNLM"/>
    </source>
</evidence>
<proteinExistence type="predicted"/>
<dbReference type="Proteomes" id="UP000649573">
    <property type="component" value="Unassembled WGS sequence"/>
</dbReference>
<keyword evidence="2" id="KW-1185">Reference proteome</keyword>
<sequence>MRVFTLADAIAIATSAHDGQVDKSGRPYIGHPLRVMASVSGEHAQMAAVLHDVIEDTSVTAADLSARGCPSVVVDAVVALSHLPGEPQADYLRRVAANPLAVTVKRADIADNLSPSRMARLDDETKARLEIKYATALRLLDEFVS</sequence>
<dbReference type="Gene3D" id="1.10.3210.10">
    <property type="entry name" value="Hypothetical protein af1432"/>
    <property type="match status" value="1"/>
</dbReference>
<dbReference type="SUPFAM" id="SSF109604">
    <property type="entry name" value="HD-domain/PDEase-like"/>
    <property type="match status" value="1"/>
</dbReference>
<organism evidence="1 2">
    <name type="scientific">Lentzea flava</name>
    <dbReference type="NCBI Taxonomy" id="103732"/>
    <lineage>
        <taxon>Bacteria</taxon>
        <taxon>Bacillati</taxon>
        <taxon>Actinomycetota</taxon>
        <taxon>Actinomycetes</taxon>
        <taxon>Pseudonocardiales</taxon>
        <taxon>Pseudonocardiaceae</taxon>
        <taxon>Lentzea</taxon>
    </lineage>
</organism>
<evidence type="ECO:0000313" key="1">
    <source>
        <dbReference type="EMBL" id="GGU55554.1"/>
    </source>
</evidence>
<evidence type="ECO:0000313" key="2">
    <source>
        <dbReference type="Proteomes" id="UP000649573"/>
    </source>
</evidence>
<gene>
    <name evidence="1" type="ORF">GCM10010178_55060</name>
</gene>
<reference evidence="2" key="1">
    <citation type="journal article" date="2019" name="Int. J. Syst. Evol. Microbiol.">
        <title>The Global Catalogue of Microorganisms (GCM) 10K type strain sequencing project: providing services to taxonomists for standard genome sequencing and annotation.</title>
        <authorList>
            <consortium name="The Broad Institute Genomics Platform"/>
            <consortium name="The Broad Institute Genome Sequencing Center for Infectious Disease"/>
            <person name="Wu L."/>
            <person name="Ma J."/>
        </authorList>
    </citation>
    <scope>NUCLEOTIDE SEQUENCE [LARGE SCALE GENOMIC DNA]</scope>
    <source>
        <strain evidence="2">JCM 3296</strain>
    </source>
</reference>
<protein>
    <recommendedName>
        <fullName evidence="3">HD domain-containing protein</fullName>
    </recommendedName>
</protein>
<accession>A0ABQ2UX09</accession>